<accession>A0A9D4A1F2</accession>
<keyword evidence="3" id="KW-1185">Reference proteome</keyword>
<sequence length="66" mass="7398">MIFPLQNGERQVLTGAPSGGAAETEVKKRKNSIQQYDKYTKYEPKRHGIVVRTSAKDSKNMGTWTA</sequence>
<evidence type="ECO:0000313" key="3">
    <source>
        <dbReference type="Proteomes" id="UP000828251"/>
    </source>
</evidence>
<evidence type="ECO:0000256" key="1">
    <source>
        <dbReference type="SAM" id="MobiDB-lite"/>
    </source>
</evidence>
<protein>
    <submittedName>
        <fullName evidence="2">Uncharacterized protein</fullName>
    </submittedName>
</protein>
<name>A0A9D4A1F2_9ROSI</name>
<reference evidence="2 3" key="1">
    <citation type="journal article" date="2021" name="Plant Biotechnol. J.">
        <title>Multi-omics assisted identification of the key and species-specific regulatory components of drought-tolerant mechanisms in Gossypium stocksii.</title>
        <authorList>
            <person name="Yu D."/>
            <person name="Ke L."/>
            <person name="Zhang D."/>
            <person name="Wu Y."/>
            <person name="Sun Y."/>
            <person name="Mei J."/>
            <person name="Sun J."/>
            <person name="Sun Y."/>
        </authorList>
    </citation>
    <scope>NUCLEOTIDE SEQUENCE [LARGE SCALE GENOMIC DNA]</scope>
    <source>
        <strain evidence="3">cv. E1</strain>
        <tissue evidence="2">Leaf</tissue>
    </source>
</reference>
<dbReference type="Proteomes" id="UP000828251">
    <property type="component" value="Unassembled WGS sequence"/>
</dbReference>
<gene>
    <name evidence="2" type="ORF">J1N35_020410</name>
</gene>
<evidence type="ECO:0000313" key="2">
    <source>
        <dbReference type="EMBL" id="KAH1080649.1"/>
    </source>
</evidence>
<proteinExistence type="predicted"/>
<feature type="region of interest" description="Disordered" evidence="1">
    <location>
        <begin position="1"/>
        <end position="33"/>
    </location>
</feature>
<dbReference type="AlphaFoldDB" id="A0A9D4A1F2"/>
<dbReference type="EMBL" id="JAIQCV010000007">
    <property type="protein sequence ID" value="KAH1080649.1"/>
    <property type="molecule type" value="Genomic_DNA"/>
</dbReference>
<comment type="caution">
    <text evidence="2">The sequence shown here is derived from an EMBL/GenBank/DDBJ whole genome shotgun (WGS) entry which is preliminary data.</text>
</comment>
<organism evidence="2 3">
    <name type="scientific">Gossypium stocksii</name>
    <dbReference type="NCBI Taxonomy" id="47602"/>
    <lineage>
        <taxon>Eukaryota</taxon>
        <taxon>Viridiplantae</taxon>
        <taxon>Streptophyta</taxon>
        <taxon>Embryophyta</taxon>
        <taxon>Tracheophyta</taxon>
        <taxon>Spermatophyta</taxon>
        <taxon>Magnoliopsida</taxon>
        <taxon>eudicotyledons</taxon>
        <taxon>Gunneridae</taxon>
        <taxon>Pentapetalae</taxon>
        <taxon>rosids</taxon>
        <taxon>malvids</taxon>
        <taxon>Malvales</taxon>
        <taxon>Malvaceae</taxon>
        <taxon>Malvoideae</taxon>
        <taxon>Gossypium</taxon>
    </lineage>
</organism>